<sequence length="185" mass="21784">MYPLPHLIVFPVRFRLYPWLRVSKVQNGPPTFIACTAYNTHLETRARQDLRKTRSSLEEAGVNGYTDRWEERIISVWRLFQLVGLCECHIFIFVWQAAPTMGWSVKFARDPVHRRPQVRRMRASMHMPLHVSGYGSGHSQVRMAYPLTRKESGRLSQHVVYVAARFELVSWPDIRAHQLRTLWDL</sequence>
<organism evidence="1 2">
    <name type="scientific">Irpex rosettiformis</name>
    <dbReference type="NCBI Taxonomy" id="378272"/>
    <lineage>
        <taxon>Eukaryota</taxon>
        <taxon>Fungi</taxon>
        <taxon>Dikarya</taxon>
        <taxon>Basidiomycota</taxon>
        <taxon>Agaricomycotina</taxon>
        <taxon>Agaricomycetes</taxon>
        <taxon>Polyporales</taxon>
        <taxon>Irpicaceae</taxon>
        <taxon>Irpex</taxon>
    </lineage>
</organism>
<keyword evidence="2" id="KW-1185">Reference proteome</keyword>
<name>A0ACB8TR12_9APHY</name>
<protein>
    <submittedName>
        <fullName evidence="1">Uncharacterized protein</fullName>
    </submittedName>
</protein>
<gene>
    <name evidence="1" type="ORF">BDY19DRAFT_973028</name>
</gene>
<dbReference type="EMBL" id="MU274945">
    <property type="protein sequence ID" value="KAI0084249.1"/>
    <property type="molecule type" value="Genomic_DNA"/>
</dbReference>
<evidence type="ECO:0000313" key="1">
    <source>
        <dbReference type="EMBL" id="KAI0084249.1"/>
    </source>
</evidence>
<dbReference type="Proteomes" id="UP001055072">
    <property type="component" value="Unassembled WGS sequence"/>
</dbReference>
<proteinExistence type="predicted"/>
<reference evidence="1" key="1">
    <citation type="journal article" date="2021" name="Environ. Microbiol.">
        <title>Gene family expansions and transcriptome signatures uncover fungal adaptations to wood decay.</title>
        <authorList>
            <person name="Hage H."/>
            <person name="Miyauchi S."/>
            <person name="Viragh M."/>
            <person name="Drula E."/>
            <person name="Min B."/>
            <person name="Chaduli D."/>
            <person name="Navarro D."/>
            <person name="Favel A."/>
            <person name="Norest M."/>
            <person name="Lesage-Meessen L."/>
            <person name="Balint B."/>
            <person name="Merenyi Z."/>
            <person name="de Eugenio L."/>
            <person name="Morin E."/>
            <person name="Martinez A.T."/>
            <person name="Baldrian P."/>
            <person name="Stursova M."/>
            <person name="Martinez M.J."/>
            <person name="Novotny C."/>
            <person name="Magnuson J.K."/>
            <person name="Spatafora J.W."/>
            <person name="Maurice S."/>
            <person name="Pangilinan J."/>
            <person name="Andreopoulos W."/>
            <person name="LaButti K."/>
            <person name="Hundley H."/>
            <person name="Na H."/>
            <person name="Kuo A."/>
            <person name="Barry K."/>
            <person name="Lipzen A."/>
            <person name="Henrissat B."/>
            <person name="Riley R."/>
            <person name="Ahrendt S."/>
            <person name="Nagy L.G."/>
            <person name="Grigoriev I.V."/>
            <person name="Martin F."/>
            <person name="Rosso M.N."/>
        </authorList>
    </citation>
    <scope>NUCLEOTIDE SEQUENCE</scope>
    <source>
        <strain evidence="1">CBS 384.51</strain>
    </source>
</reference>
<comment type="caution">
    <text evidence="1">The sequence shown here is derived from an EMBL/GenBank/DDBJ whole genome shotgun (WGS) entry which is preliminary data.</text>
</comment>
<accession>A0ACB8TR12</accession>
<evidence type="ECO:0000313" key="2">
    <source>
        <dbReference type="Proteomes" id="UP001055072"/>
    </source>
</evidence>